<reference evidence="1" key="1">
    <citation type="submission" date="2021-02" db="EMBL/GenBank/DDBJ databases">
        <authorList>
            <person name="Nowell W R."/>
        </authorList>
    </citation>
    <scope>NUCLEOTIDE SEQUENCE</scope>
</reference>
<comment type="caution">
    <text evidence="1">The sequence shown here is derived from an EMBL/GenBank/DDBJ whole genome shotgun (WGS) entry which is preliminary data.</text>
</comment>
<dbReference type="EMBL" id="CAJOBA010007856">
    <property type="protein sequence ID" value="CAF3814333.1"/>
    <property type="molecule type" value="Genomic_DNA"/>
</dbReference>
<dbReference type="Proteomes" id="UP000677228">
    <property type="component" value="Unassembled WGS sequence"/>
</dbReference>
<sequence length="416" mass="48782">MFIPTYRSVTTDTISFLSRRRRFFLSEKSSWDARTKNEKMLNCNAQSIYYRYLCKKNNDENSQHSYVKSYFIAITVWMCEEKNLNDLDVENDNDIGKVLAQMWIDYATRLLEKCDFIENLNILERYSTDVLETAVQTLKFHINLNDSLGLELVQELKQIEPYDYGNINHFLKDYIQDRYILVQFYEIDNQETNNWFQWKKLFIDKDFASDDDDDELVQTSLFHKNEARNKSTISPKLFTSNLCVAVGSKKNSYSSILTIIYSSSIEVRLYAGLLLPTLFEHNLSFIFNNRTVLTGHVEGSSTHDLLDNSNFNYAMTITIINNLDIKCPHLGKLFLSSTILKLLIDYQLVLQEMYPYQLSNDILSTVVCKWLCQKSNENSDHDGIFYSDWCLLLPLFSLRNRSQMDRFSCLSDKNII</sequence>
<dbReference type="Proteomes" id="UP000682733">
    <property type="component" value="Unassembled WGS sequence"/>
</dbReference>
<evidence type="ECO:0000313" key="3">
    <source>
        <dbReference type="Proteomes" id="UP000677228"/>
    </source>
</evidence>
<name>A0A8S2DVX1_9BILA</name>
<protein>
    <submittedName>
        <fullName evidence="1">Uncharacterized protein</fullName>
    </submittedName>
</protein>
<evidence type="ECO:0000313" key="2">
    <source>
        <dbReference type="EMBL" id="CAF3814333.1"/>
    </source>
</evidence>
<dbReference type="AlphaFoldDB" id="A0A8S2DVX1"/>
<evidence type="ECO:0000313" key="1">
    <source>
        <dbReference type="EMBL" id="CAF1046366.1"/>
    </source>
</evidence>
<accession>A0A8S2DVX1</accession>
<organism evidence="1 3">
    <name type="scientific">Didymodactylos carnosus</name>
    <dbReference type="NCBI Taxonomy" id="1234261"/>
    <lineage>
        <taxon>Eukaryota</taxon>
        <taxon>Metazoa</taxon>
        <taxon>Spiralia</taxon>
        <taxon>Gnathifera</taxon>
        <taxon>Rotifera</taxon>
        <taxon>Eurotatoria</taxon>
        <taxon>Bdelloidea</taxon>
        <taxon>Philodinida</taxon>
        <taxon>Philodinidae</taxon>
        <taxon>Didymodactylos</taxon>
    </lineage>
</organism>
<gene>
    <name evidence="1" type="ORF">OVA965_LOCUS16746</name>
    <name evidence="2" type="ORF">TMI583_LOCUS16758</name>
</gene>
<proteinExistence type="predicted"/>
<dbReference type="EMBL" id="CAJNOK010007843">
    <property type="protein sequence ID" value="CAF1046366.1"/>
    <property type="molecule type" value="Genomic_DNA"/>
</dbReference>